<dbReference type="PANTHER" id="PTHR22604:SF105">
    <property type="entry name" value="TRANS-1,2-DIHYDROBENZENE-1,2-DIOL DEHYDROGENASE"/>
    <property type="match status" value="1"/>
</dbReference>
<name>A0A1H4CVJ2_9RHOB</name>
<dbReference type="SUPFAM" id="SSF55347">
    <property type="entry name" value="Glyceraldehyde-3-phosphate dehydrogenase-like, C-terminal domain"/>
    <property type="match status" value="1"/>
</dbReference>
<organism evidence="5 6">
    <name type="scientific">Rubrimonas cliftonensis</name>
    <dbReference type="NCBI Taxonomy" id="89524"/>
    <lineage>
        <taxon>Bacteria</taxon>
        <taxon>Pseudomonadati</taxon>
        <taxon>Pseudomonadota</taxon>
        <taxon>Alphaproteobacteria</taxon>
        <taxon>Rhodobacterales</taxon>
        <taxon>Paracoccaceae</taxon>
        <taxon>Rubrimonas</taxon>
    </lineage>
</organism>
<dbReference type="Pfam" id="PF22725">
    <property type="entry name" value="GFO_IDH_MocA_C3"/>
    <property type="match status" value="1"/>
</dbReference>
<protein>
    <submittedName>
        <fullName evidence="5">Predicted dehydrogenase</fullName>
    </submittedName>
</protein>
<dbReference type="SUPFAM" id="SSF51735">
    <property type="entry name" value="NAD(P)-binding Rossmann-fold domains"/>
    <property type="match status" value="1"/>
</dbReference>
<sequence>MAFRWAILGTGPVARKFALGLRAAQDAAAVVVASRDPARARAFAASLGVARAVDSYEEAVEAEVDAVYVATPVHLRRAHAALCLARGRPALLEKPFAGAAAEAEAIATAAREAGVFCMEGMWTRFTPLARRLAALREEGALGAVRLVEGAFCVAERPDPAGSLFRAQDGGALLHRGVYPLSLASMLMGPPVSATATATLGETGVDEDCAVLARHANGGISVSRASLRVDAPLELLAAGERATARVSAPLYRPSRMRIAKTAPRRGMGGGGGRLEKLRESGLAQGLLQRLAALRPERGATVFAPFAGNGYGHQADEVRRCVEAGLTESPVMPLAESVAIIAAMDQARAAWGGGRDDHSKR</sequence>
<keyword evidence="2" id="KW-0560">Oxidoreductase</keyword>
<gene>
    <name evidence="5" type="ORF">SAMN05444370_10847</name>
</gene>
<dbReference type="GO" id="GO:0016491">
    <property type="term" value="F:oxidoreductase activity"/>
    <property type="evidence" value="ECO:0007669"/>
    <property type="project" value="UniProtKB-KW"/>
</dbReference>
<dbReference type="InterPro" id="IPR036291">
    <property type="entry name" value="NAD(P)-bd_dom_sf"/>
</dbReference>
<keyword evidence="6" id="KW-1185">Reference proteome</keyword>
<dbReference type="InterPro" id="IPR000683">
    <property type="entry name" value="Gfo/Idh/MocA-like_OxRdtase_N"/>
</dbReference>
<feature type="domain" description="GFO/IDH/MocA-like oxidoreductase" evidence="4">
    <location>
        <begin position="130"/>
        <end position="243"/>
    </location>
</feature>
<proteinExistence type="inferred from homology"/>
<evidence type="ECO:0000313" key="5">
    <source>
        <dbReference type="EMBL" id="SEA64142.1"/>
    </source>
</evidence>
<dbReference type="EMBL" id="FNQM01000008">
    <property type="protein sequence ID" value="SEA64142.1"/>
    <property type="molecule type" value="Genomic_DNA"/>
</dbReference>
<dbReference type="Pfam" id="PF01408">
    <property type="entry name" value="GFO_IDH_MocA"/>
    <property type="match status" value="1"/>
</dbReference>
<dbReference type="GO" id="GO:0000166">
    <property type="term" value="F:nucleotide binding"/>
    <property type="evidence" value="ECO:0007669"/>
    <property type="project" value="InterPro"/>
</dbReference>
<feature type="domain" description="Gfo/Idh/MocA-like oxidoreductase N-terminal" evidence="3">
    <location>
        <begin position="3"/>
        <end position="120"/>
    </location>
</feature>
<evidence type="ECO:0000256" key="2">
    <source>
        <dbReference type="ARBA" id="ARBA00023002"/>
    </source>
</evidence>
<reference evidence="5 6" key="1">
    <citation type="submission" date="2016-10" db="EMBL/GenBank/DDBJ databases">
        <authorList>
            <person name="de Groot N.N."/>
        </authorList>
    </citation>
    <scope>NUCLEOTIDE SEQUENCE [LARGE SCALE GENOMIC DNA]</scope>
    <source>
        <strain evidence="5 6">DSM 15345</strain>
    </source>
</reference>
<dbReference type="Proteomes" id="UP000198703">
    <property type="component" value="Unassembled WGS sequence"/>
</dbReference>
<accession>A0A1H4CVJ2</accession>
<dbReference type="AlphaFoldDB" id="A0A1H4CVJ2"/>
<evidence type="ECO:0000259" key="3">
    <source>
        <dbReference type="Pfam" id="PF01408"/>
    </source>
</evidence>
<dbReference type="Gene3D" id="3.30.360.10">
    <property type="entry name" value="Dihydrodipicolinate Reductase, domain 2"/>
    <property type="match status" value="1"/>
</dbReference>
<dbReference type="STRING" id="89524.SAMN05444370_10847"/>
<dbReference type="Gene3D" id="3.40.50.720">
    <property type="entry name" value="NAD(P)-binding Rossmann-like Domain"/>
    <property type="match status" value="1"/>
</dbReference>
<comment type="similarity">
    <text evidence="1">Belongs to the Gfo/Idh/MocA family.</text>
</comment>
<evidence type="ECO:0000259" key="4">
    <source>
        <dbReference type="Pfam" id="PF22725"/>
    </source>
</evidence>
<dbReference type="PANTHER" id="PTHR22604">
    <property type="entry name" value="OXIDOREDUCTASES"/>
    <property type="match status" value="1"/>
</dbReference>
<dbReference type="InterPro" id="IPR050984">
    <property type="entry name" value="Gfo/Idh/MocA_domain"/>
</dbReference>
<dbReference type="InterPro" id="IPR055170">
    <property type="entry name" value="GFO_IDH_MocA-like_dom"/>
</dbReference>
<evidence type="ECO:0000313" key="6">
    <source>
        <dbReference type="Proteomes" id="UP000198703"/>
    </source>
</evidence>
<evidence type="ECO:0000256" key="1">
    <source>
        <dbReference type="ARBA" id="ARBA00010928"/>
    </source>
</evidence>
<dbReference type="RefSeq" id="WP_175478901.1">
    <property type="nucleotide sequence ID" value="NZ_FNQM01000008.1"/>
</dbReference>